<keyword evidence="2" id="KW-1185">Reference proteome</keyword>
<accession>A0A9W4GTP2</accession>
<evidence type="ECO:0000313" key="2">
    <source>
        <dbReference type="Proteomes" id="UP001152519"/>
    </source>
</evidence>
<comment type="caution">
    <text evidence="1">The sequence shown here is derived from an EMBL/GenBank/DDBJ whole genome shotgun (WGS) entry which is preliminary data.</text>
</comment>
<gene>
    <name evidence="1" type="ORF">SCOCK_450044</name>
</gene>
<dbReference type="EMBL" id="CAJSLV010000076">
    <property type="protein sequence ID" value="CAG6396729.1"/>
    <property type="molecule type" value="Genomic_DNA"/>
</dbReference>
<dbReference type="RefSeq" id="WP_251495625.1">
    <property type="nucleotide sequence ID" value="NZ_CAJSLV010000076.1"/>
</dbReference>
<reference evidence="1" key="1">
    <citation type="submission" date="2021-05" db="EMBL/GenBank/DDBJ databases">
        <authorList>
            <person name="Arsene-Ploetze F."/>
        </authorList>
    </citation>
    <scope>NUCLEOTIDE SEQUENCE</scope>
    <source>
        <strain evidence="1">DSM 42138</strain>
    </source>
</reference>
<organism evidence="1 2">
    <name type="scientific">Actinacidiphila cocklensis</name>
    <dbReference type="NCBI Taxonomy" id="887465"/>
    <lineage>
        <taxon>Bacteria</taxon>
        <taxon>Bacillati</taxon>
        <taxon>Actinomycetota</taxon>
        <taxon>Actinomycetes</taxon>
        <taxon>Kitasatosporales</taxon>
        <taxon>Streptomycetaceae</taxon>
        <taxon>Actinacidiphila</taxon>
    </lineage>
</organism>
<name>A0A9W4GTP2_9ACTN</name>
<dbReference type="Proteomes" id="UP001152519">
    <property type="component" value="Unassembled WGS sequence"/>
</dbReference>
<proteinExistence type="predicted"/>
<dbReference type="AlphaFoldDB" id="A0A9W4GTP2"/>
<sequence length="64" mass="6767">MAVTYAVIAESEGEVHTALQQLVDVLGLKWATLPVPLPGQTKWLGRVTTPTEPATVRTVPAVAS</sequence>
<protein>
    <submittedName>
        <fullName evidence="1">Uncharacterized protein</fullName>
    </submittedName>
</protein>
<evidence type="ECO:0000313" key="1">
    <source>
        <dbReference type="EMBL" id="CAG6396729.1"/>
    </source>
</evidence>